<dbReference type="InterPro" id="IPR036396">
    <property type="entry name" value="Cyt_P450_sf"/>
</dbReference>
<dbReference type="Gene3D" id="1.10.630.10">
    <property type="entry name" value="Cytochrome P450"/>
    <property type="match status" value="1"/>
</dbReference>
<dbReference type="GO" id="GO:0044550">
    <property type="term" value="P:secondary metabolite biosynthetic process"/>
    <property type="evidence" value="ECO:0007669"/>
    <property type="project" value="UniProtKB-ARBA"/>
</dbReference>
<evidence type="ECO:0000256" key="2">
    <source>
        <dbReference type="ARBA" id="ARBA00022723"/>
    </source>
</evidence>
<dbReference type="EMBL" id="KZ772947">
    <property type="protein sequence ID" value="PTQ29395.1"/>
    <property type="molecule type" value="Genomic_DNA"/>
</dbReference>
<dbReference type="PANTHER" id="PTHR47944:SF4">
    <property type="entry name" value="OS09G0441700 PROTEIN"/>
    <property type="match status" value="1"/>
</dbReference>
<dbReference type="InterPro" id="IPR017972">
    <property type="entry name" value="Cyt_P450_CS"/>
</dbReference>
<dbReference type="CDD" id="cd20618">
    <property type="entry name" value="CYP71_clan"/>
    <property type="match status" value="1"/>
</dbReference>
<keyword evidence="7" id="KW-0472">Membrane</keyword>
<keyword evidence="9" id="KW-1185">Reference proteome</keyword>
<dbReference type="AlphaFoldDB" id="A0A2R6W6B4"/>
<dbReference type="InterPro" id="IPR002401">
    <property type="entry name" value="Cyt_P450_E_grp-I"/>
</dbReference>
<evidence type="ECO:0000256" key="7">
    <source>
        <dbReference type="SAM" id="Phobius"/>
    </source>
</evidence>
<gene>
    <name evidence="8" type="ORF">MARPO_0142s0024</name>
</gene>
<keyword evidence="3 6" id="KW-0560">Oxidoreductase</keyword>
<organism evidence="8 9">
    <name type="scientific">Marchantia polymorpha</name>
    <name type="common">Common liverwort</name>
    <name type="synonym">Marchantia aquatica</name>
    <dbReference type="NCBI Taxonomy" id="3197"/>
    <lineage>
        <taxon>Eukaryota</taxon>
        <taxon>Viridiplantae</taxon>
        <taxon>Streptophyta</taxon>
        <taxon>Embryophyta</taxon>
        <taxon>Marchantiophyta</taxon>
        <taxon>Marchantiopsida</taxon>
        <taxon>Marchantiidae</taxon>
        <taxon>Marchantiales</taxon>
        <taxon>Marchantiaceae</taxon>
        <taxon>Marchantia</taxon>
    </lineage>
</organism>
<dbReference type="GO" id="GO:0016705">
    <property type="term" value="F:oxidoreductase activity, acting on paired donors, with incorporation or reduction of molecular oxygen"/>
    <property type="evidence" value="ECO:0007669"/>
    <property type="project" value="InterPro"/>
</dbReference>
<dbReference type="PANTHER" id="PTHR47944">
    <property type="entry name" value="CYTOCHROME P450 98A9"/>
    <property type="match status" value="1"/>
</dbReference>
<evidence type="ECO:0000313" key="8">
    <source>
        <dbReference type="EMBL" id="PTQ29395.1"/>
    </source>
</evidence>
<feature type="binding site" description="axial binding residue" evidence="5">
    <location>
        <position position="484"/>
    </location>
    <ligand>
        <name>heme</name>
        <dbReference type="ChEBI" id="CHEBI:30413"/>
    </ligand>
    <ligandPart>
        <name>Fe</name>
        <dbReference type="ChEBI" id="CHEBI:18248"/>
    </ligandPart>
</feature>
<dbReference type="Proteomes" id="UP000244005">
    <property type="component" value="Unassembled WGS sequence"/>
</dbReference>
<dbReference type="GO" id="GO:0005506">
    <property type="term" value="F:iron ion binding"/>
    <property type="evidence" value="ECO:0007669"/>
    <property type="project" value="InterPro"/>
</dbReference>
<proteinExistence type="inferred from homology"/>
<evidence type="ECO:0000313" key="9">
    <source>
        <dbReference type="Proteomes" id="UP000244005"/>
    </source>
</evidence>
<comment type="cofactor">
    <cofactor evidence="5">
        <name>heme</name>
        <dbReference type="ChEBI" id="CHEBI:30413"/>
    </cofactor>
</comment>
<evidence type="ECO:0000256" key="5">
    <source>
        <dbReference type="PIRSR" id="PIRSR602401-1"/>
    </source>
</evidence>
<name>A0A2R6W6B4_MARPO</name>
<dbReference type="InterPro" id="IPR001128">
    <property type="entry name" value="Cyt_P450"/>
</dbReference>
<comment type="similarity">
    <text evidence="1 6">Belongs to the cytochrome P450 family.</text>
</comment>
<evidence type="ECO:0000256" key="3">
    <source>
        <dbReference type="ARBA" id="ARBA00023002"/>
    </source>
</evidence>
<dbReference type="PRINTS" id="PR00385">
    <property type="entry name" value="P450"/>
</dbReference>
<reference evidence="9" key="1">
    <citation type="journal article" date="2017" name="Cell">
        <title>Insights into land plant evolution garnered from the Marchantia polymorpha genome.</title>
        <authorList>
            <person name="Bowman J.L."/>
            <person name="Kohchi T."/>
            <person name="Yamato K.T."/>
            <person name="Jenkins J."/>
            <person name="Shu S."/>
            <person name="Ishizaki K."/>
            <person name="Yamaoka S."/>
            <person name="Nishihama R."/>
            <person name="Nakamura Y."/>
            <person name="Berger F."/>
            <person name="Adam C."/>
            <person name="Aki S.S."/>
            <person name="Althoff F."/>
            <person name="Araki T."/>
            <person name="Arteaga-Vazquez M.A."/>
            <person name="Balasubrmanian S."/>
            <person name="Barry K."/>
            <person name="Bauer D."/>
            <person name="Boehm C.R."/>
            <person name="Briginshaw L."/>
            <person name="Caballero-Perez J."/>
            <person name="Catarino B."/>
            <person name="Chen F."/>
            <person name="Chiyoda S."/>
            <person name="Chovatia M."/>
            <person name="Davies K.M."/>
            <person name="Delmans M."/>
            <person name="Demura T."/>
            <person name="Dierschke T."/>
            <person name="Dolan L."/>
            <person name="Dorantes-Acosta A.E."/>
            <person name="Eklund D.M."/>
            <person name="Florent S.N."/>
            <person name="Flores-Sandoval E."/>
            <person name="Fujiyama A."/>
            <person name="Fukuzawa H."/>
            <person name="Galik B."/>
            <person name="Grimanelli D."/>
            <person name="Grimwood J."/>
            <person name="Grossniklaus U."/>
            <person name="Hamada T."/>
            <person name="Haseloff J."/>
            <person name="Hetherington A.J."/>
            <person name="Higo A."/>
            <person name="Hirakawa Y."/>
            <person name="Hundley H.N."/>
            <person name="Ikeda Y."/>
            <person name="Inoue K."/>
            <person name="Inoue S.I."/>
            <person name="Ishida S."/>
            <person name="Jia Q."/>
            <person name="Kakita M."/>
            <person name="Kanazawa T."/>
            <person name="Kawai Y."/>
            <person name="Kawashima T."/>
            <person name="Kennedy M."/>
            <person name="Kinose K."/>
            <person name="Kinoshita T."/>
            <person name="Kohara Y."/>
            <person name="Koide E."/>
            <person name="Komatsu K."/>
            <person name="Kopischke S."/>
            <person name="Kubo M."/>
            <person name="Kyozuka J."/>
            <person name="Lagercrantz U."/>
            <person name="Lin S.S."/>
            <person name="Lindquist E."/>
            <person name="Lipzen A.M."/>
            <person name="Lu C.W."/>
            <person name="De Luna E."/>
            <person name="Martienssen R.A."/>
            <person name="Minamino N."/>
            <person name="Mizutani M."/>
            <person name="Mizutani M."/>
            <person name="Mochizuki N."/>
            <person name="Monte I."/>
            <person name="Mosher R."/>
            <person name="Nagasaki H."/>
            <person name="Nakagami H."/>
            <person name="Naramoto S."/>
            <person name="Nishitani K."/>
            <person name="Ohtani M."/>
            <person name="Okamoto T."/>
            <person name="Okumura M."/>
            <person name="Phillips J."/>
            <person name="Pollak B."/>
            <person name="Reinders A."/>
            <person name="Rovekamp M."/>
            <person name="Sano R."/>
            <person name="Sawa S."/>
            <person name="Schmid M.W."/>
            <person name="Shirakawa M."/>
            <person name="Solano R."/>
            <person name="Spunde A."/>
            <person name="Suetsugu N."/>
            <person name="Sugano S."/>
            <person name="Sugiyama A."/>
            <person name="Sun R."/>
            <person name="Suzuki Y."/>
            <person name="Takenaka M."/>
            <person name="Takezawa D."/>
            <person name="Tomogane H."/>
            <person name="Tsuzuki M."/>
            <person name="Ueda T."/>
            <person name="Umeda M."/>
            <person name="Ward J.M."/>
            <person name="Watanabe Y."/>
            <person name="Yazaki K."/>
            <person name="Yokoyama R."/>
            <person name="Yoshitake Y."/>
            <person name="Yotsui I."/>
            <person name="Zachgo S."/>
            <person name="Schmutz J."/>
        </authorList>
    </citation>
    <scope>NUCLEOTIDE SEQUENCE [LARGE SCALE GENOMIC DNA]</scope>
    <source>
        <strain evidence="9">Tak-1</strain>
    </source>
</reference>
<dbReference type="GO" id="GO:0004497">
    <property type="term" value="F:monooxygenase activity"/>
    <property type="evidence" value="ECO:0007669"/>
    <property type="project" value="UniProtKB-KW"/>
</dbReference>
<dbReference type="GO" id="GO:0020037">
    <property type="term" value="F:heme binding"/>
    <property type="evidence" value="ECO:0007669"/>
    <property type="project" value="InterPro"/>
</dbReference>
<keyword evidence="6" id="KW-0503">Monooxygenase</keyword>
<dbReference type="Gramene" id="Mp3g18700.1">
    <property type="protein sequence ID" value="Mp3g18700.1.cds"/>
    <property type="gene ID" value="Mp3g18700"/>
</dbReference>
<feature type="transmembrane region" description="Helical" evidence="7">
    <location>
        <begin position="6"/>
        <end position="29"/>
    </location>
</feature>
<evidence type="ECO:0000256" key="4">
    <source>
        <dbReference type="ARBA" id="ARBA00023004"/>
    </source>
</evidence>
<dbReference type="SUPFAM" id="SSF48264">
    <property type="entry name" value="Cytochrome P450"/>
    <property type="match status" value="1"/>
</dbReference>
<dbReference type="OrthoDB" id="1470350at2759"/>
<protein>
    <recommendedName>
        <fullName evidence="10">Cytochrome P450</fullName>
    </recommendedName>
</protein>
<keyword evidence="2 5" id="KW-0479">Metal-binding</keyword>
<accession>A0A2R6W6B4</accession>
<keyword evidence="5 6" id="KW-0349">Heme</keyword>
<keyword evidence="4 5" id="KW-0408">Iron</keyword>
<evidence type="ECO:0000256" key="1">
    <source>
        <dbReference type="ARBA" id="ARBA00010617"/>
    </source>
</evidence>
<evidence type="ECO:0000256" key="6">
    <source>
        <dbReference type="RuleBase" id="RU000461"/>
    </source>
</evidence>
<dbReference type="Pfam" id="PF00067">
    <property type="entry name" value="p450"/>
    <property type="match status" value="1"/>
</dbReference>
<dbReference type="PRINTS" id="PR00463">
    <property type="entry name" value="EP450I"/>
</dbReference>
<keyword evidence="7" id="KW-0812">Transmembrane</keyword>
<sequence>MELVGAFLIEWMTLSTLLIPVILISLIVFSTFRKFNPACGGTTRELPPRPFTAYPIVGSLLQLMFADKAPHRFVEDLLVKYGPIILIKVGHRRQVFVGSSELSRECLEAHDAIFASRPKRASSRYLSFGNDDLANVAYGDQWLFLRRIYTDELLSPKKGPLFAKIRSEELSLFVRSIMKQQRGNNPIYVNLRKRIVEITLNIISMMVMSARSFPYADINVTNKAFGRVYSEREIDEMRTRGPDWREYSSQLTTLFTTPLMEDTIPVLGFVDSLSGKRHKMKRAKRRLVELYKEVIENHKQKREKHPATETDFNFLDTLLAMPGPNDEPNLSEDTIMGLLQSTVATGSLSTSATIEWALAHLLKYPHCMKRCYEEMDTVVGRRRCVEEADIPNLPYLRAVVKETFRLTPTGPLLLPHFTTSDCKIGEYDIPAKTAVSFHVWAIGRNALTTPNPLTFDPERFLNSPIDIRGQHFELFPFGAGRRCCPAIDLSMAIVQFTLARLIQSFTWSLIGDMTPEKLDMREVFGMMITRLKPLEANAIPRLSPDLF</sequence>
<evidence type="ECO:0008006" key="10">
    <source>
        <dbReference type="Google" id="ProtNLM"/>
    </source>
</evidence>
<dbReference type="PROSITE" id="PS00086">
    <property type="entry name" value="CYTOCHROME_P450"/>
    <property type="match status" value="1"/>
</dbReference>
<keyword evidence="7" id="KW-1133">Transmembrane helix</keyword>